<protein>
    <submittedName>
        <fullName evidence="1">1-acylglycerol-3-phosphate O-acyltransferase</fullName>
        <ecNumber evidence="1">2.3.1.51</ecNumber>
    </submittedName>
</protein>
<dbReference type="EMBL" id="JANBUJ010004112">
    <property type="protein sequence ID" value="KAJ2758440.1"/>
    <property type="molecule type" value="Genomic_DNA"/>
</dbReference>
<accession>A0ACC1JIX0</accession>
<comment type="caution">
    <text evidence="1">The sequence shown here is derived from an EMBL/GenBank/DDBJ whole genome shotgun (WGS) entry which is preliminary data.</text>
</comment>
<evidence type="ECO:0000313" key="2">
    <source>
        <dbReference type="Proteomes" id="UP001140234"/>
    </source>
</evidence>
<proteinExistence type="predicted"/>
<keyword evidence="1" id="KW-0808">Transferase</keyword>
<reference evidence="1" key="1">
    <citation type="submission" date="2022-07" db="EMBL/GenBank/DDBJ databases">
        <title>Phylogenomic reconstructions and comparative analyses of Kickxellomycotina fungi.</title>
        <authorList>
            <person name="Reynolds N.K."/>
            <person name="Stajich J.E."/>
            <person name="Barry K."/>
            <person name="Grigoriev I.V."/>
            <person name="Crous P."/>
            <person name="Smith M.E."/>
        </authorList>
    </citation>
    <scope>NUCLEOTIDE SEQUENCE</scope>
    <source>
        <strain evidence="1">CBS 109366</strain>
    </source>
</reference>
<keyword evidence="2" id="KW-1185">Reference proteome</keyword>
<keyword evidence="1" id="KW-0012">Acyltransferase</keyword>
<sequence length="265" mass="28830">MDAAEAVGRLLFYAQLLLFAQCIAAAAAAGILASPLLLIARRRPTANWVAAQAMRVLAEHVLGITVDVDGAAHLLSAGARPCVIVANHQSLLDAVWLAWVLPRRAVVVASASVARLPVLGWFMRLAGNLFVRRGDSQSIKALFDGSLRCLERDKTSVVMFPEGRRNPARSGALLDFKKGAFYLAYCVRAPVVPVAVQCIHPLYSWSDRRFRRNCVIRIRVLAPIPTHALAEEAIPALVTNVRSDIQKACIALAQPQQPPPDSIDY</sequence>
<name>A0ACC1JIX0_9FUNG</name>
<gene>
    <name evidence="1" type="primary">SLC1_2</name>
    <name evidence="1" type="ORF">IWQ57_006831</name>
</gene>
<dbReference type="EC" id="2.3.1.51" evidence="1"/>
<evidence type="ECO:0000313" key="1">
    <source>
        <dbReference type="EMBL" id="KAJ2758440.1"/>
    </source>
</evidence>
<dbReference type="Proteomes" id="UP001140234">
    <property type="component" value="Unassembled WGS sequence"/>
</dbReference>
<organism evidence="1 2">
    <name type="scientific">Coemansia nantahalensis</name>
    <dbReference type="NCBI Taxonomy" id="2789366"/>
    <lineage>
        <taxon>Eukaryota</taxon>
        <taxon>Fungi</taxon>
        <taxon>Fungi incertae sedis</taxon>
        <taxon>Zoopagomycota</taxon>
        <taxon>Kickxellomycotina</taxon>
        <taxon>Kickxellomycetes</taxon>
        <taxon>Kickxellales</taxon>
        <taxon>Kickxellaceae</taxon>
        <taxon>Coemansia</taxon>
    </lineage>
</organism>